<accession>A0ACC2SBF9</accession>
<organism evidence="1 2">
    <name type="scientific">Entomophthora muscae</name>
    <dbReference type="NCBI Taxonomy" id="34485"/>
    <lineage>
        <taxon>Eukaryota</taxon>
        <taxon>Fungi</taxon>
        <taxon>Fungi incertae sedis</taxon>
        <taxon>Zoopagomycota</taxon>
        <taxon>Entomophthoromycotina</taxon>
        <taxon>Entomophthoromycetes</taxon>
        <taxon>Entomophthorales</taxon>
        <taxon>Entomophthoraceae</taxon>
        <taxon>Entomophthora</taxon>
    </lineage>
</organism>
<comment type="caution">
    <text evidence="1">The sequence shown here is derived from an EMBL/GenBank/DDBJ whole genome shotgun (WGS) entry which is preliminary data.</text>
</comment>
<keyword evidence="2" id="KW-1185">Reference proteome</keyword>
<gene>
    <name evidence="1" type="ORF">DSO57_1000581</name>
</gene>
<sequence length="59" mass="6517">MKCGDLTVRSSNKGRRWGPGGGFGHNTSRNSKQQTQNQTGKVTRFPNVVNVTKRNTEVV</sequence>
<evidence type="ECO:0000313" key="1">
    <source>
        <dbReference type="EMBL" id="KAJ9059623.1"/>
    </source>
</evidence>
<evidence type="ECO:0000313" key="2">
    <source>
        <dbReference type="Proteomes" id="UP001165960"/>
    </source>
</evidence>
<dbReference type="Proteomes" id="UP001165960">
    <property type="component" value="Unassembled WGS sequence"/>
</dbReference>
<proteinExistence type="predicted"/>
<reference evidence="1" key="1">
    <citation type="submission" date="2022-04" db="EMBL/GenBank/DDBJ databases">
        <title>Genome of the entomopathogenic fungus Entomophthora muscae.</title>
        <authorList>
            <person name="Elya C."/>
            <person name="Lovett B.R."/>
            <person name="Lee E."/>
            <person name="Macias A.M."/>
            <person name="Hajek A.E."/>
            <person name="De Bivort B.L."/>
            <person name="Kasson M.T."/>
            <person name="De Fine Licht H.H."/>
            <person name="Stajich J.E."/>
        </authorList>
    </citation>
    <scope>NUCLEOTIDE SEQUENCE</scope>
    <source>
        <strain evidence="1">Berkeley</strain>
    </source>
</reference>
<name>A0ACC2SBF9_9FUNG</name>
<protein>
    <submittedName>
        <fullName evidence="1">Uncharacterized protein</fullName>
    </submittedName>
</protein>
<dbReference type="EMBL" id="QTSX02005681">
    <property type="protein sequence ID" value="KAJ9059623.1"/>
    <property type="molecule type" value="Genomic_DNA"/>
</dbReference>